<dbReference type="Pfam" id="PF01177">
    <property type="entry name" value="Asp_Glu_race"/>
    <property type="match status" value="1"/>
</dbReference>
<accession>A0ABW2IMK9</accession>
<dbReference type="PROSITE" id="PS00924">
    <property type="entry name" value="ASP_GLU_RACEMASE_2"/>
    <property type="match status" value="1"/>
</dbReference>
<feature type="active site" description="Proton donor/acceptor" evidence="7">
    <location>
        <position position="72"/>
    </location>
</feature>
<dbReference type="NCBIfam" id="TIGR00067">
    <property type="entry name" value="glut_race"/>
    <property type="match status" value="1"/>
</dbReference>
<comment type="catalytic activity">
    <reaction evidence="1 7">
        <text>L-glutamate = D-glutamate</text>
        <dbReference type="Rhea" id="RHEA:12813"/>
        <dbReference type="ChEBI" id="CHEBI:29985"/>
        <dbReference type="ChEBI" id="CHEBI:29986"/>
        <dbReference type="EC" id="5.1.1.3"/>
    </reaction>
</comment>
<feature type="active site" description="Proton donor/acceptor" evidence="7">
    <location>
        <position position="186"/>
    </location>
</feature>
<dbReference type="PANTHER" id="PTHR21198">
    <property type="entry name" value="GLUTAMATE RACEMASE"/>
    <property type="match status" value="1"/>
</dbReference>
<keyword evidence="6 7" id="KW-0961">Cell wall biogenesis/degradation</keyword>
<feature type="binding site" evidence="7">
    <location>
        <begin position="187"/>
        <end position="188"/>
    </location>
    <ligand>
        <name>substrate</name>
    </ligand>
</feature>
<organism evidence="8 9">
    <name type="scientific">Hirschia litorea</name>
    <dbReference type="NCBI Taxonomy" id="1199156"/>
    <lineage>
        <taxon>Bacteria</taxon>
        <taxon>Pseudomonadati</taxon>
        <taxon>Pseudomonadota</taxon>
        <taxon>Alphaproteobacteria</taxon>
        <taxon>Hyphomonadales</taxon>
        <taxon>Hyphomonadaceae</taxon>
        <taxon>Hirschia</taxon>
    </lineage>
</organism>
<keyword evidence="4 7" id="KW-0573">Peptidoglycan synthesis</keyword>
<dbReference type="InterPro" id="IPR015942">
    <property type="entry name" value="Asp/Glu/hydantoin_racemase"/>
</dbReference>
<dbReference type="GO" id="GO:0008881">
    <property type="term" value="F:glutamate racemase activity"/>
    <property type="evidence" value="ECO:0007669"/>
    <property type="project" value="UniProtKB-EC"/>
</dbReference>
<dbReference type="InterPro" id="IPR004391">
    <property type="entry name" value="Glu_race"/>
</dbReference>
<dbReference type="Proteomes" id="UP001596492">
    <property type="component" value="Unassembled WGS sequence"/>
</dbReference>
<dbReference type="InterPro" id="IPR033134">
    <property type="entry name" value="Asp/Glu_racemase_AS_2"/>
</dbReference>
<keyword evidence="3 7" id="KW-0133">Cell shape</keyword>
<protein>
    <recommendedName>
        <fullName evidence="2 7">Glutamate racemase</fullName>
        <ecNumber evidence="2 7">5.1.1.3</ecNumber>
    </recommendedName>
</protein>
<evidence type="ECO:0000256" key="7">
    <source>
        <dbReference type="HAMAP-Rule" id="MF_00258"/>
    </source>
</evidence>
<feature type="binding site" evidence="7">
    <location>
        <begin position="73"/>
        <end position="74"/>
    </location>
    <ligand>
        <name>substrate</name>
    </ligand>
</feature>
<dbReference type="EMBL" id="JBHTBR010000005">
    <property type="protein sequence ID" value="MFC7292167.1"/>
    <property type="molecule type" value="Genomic_DNA"/>
</dbReference>
<dbReference type="RefSeq" id="WP_382167405.1">
    <property type="nucleotide sequence ID" value="NZ_JBHTBR010000005.1"/>
</dbReference>
<comment type="similarity">
    <text evidence="7">Belongs to the aspartate/glutamate racemases family.</text>
</comment>
<evidence type="ECO:0000313" key="9">
    <source>
        <dbReference type="Proteomes" id="UP001596492"/>
    </source>
</evidence>
<evidence type="ECO:0000256" key="3">
    <source>
        <dbReference type="ARBA" id="ARBA00022960"/>
    </source>
</evidence>
<dbReference type="HAMAP" id="MF_00258">
    <property type="entry name" value="Glu_racemase"/>
    <property type="match status" value="1"/>
</dbReference>
<evidence type="ECO:0000313" key="8">
    <source>
        <dbReference type="EMBL" id="MFC7292167.1"/>
    </source>
</evidence>
<sequence>MTRVLVFDSGVGGLSIVRSIENQAPHIIVDYAADAGFFPYGLKTDEELQARLPMLCEALIQEAKPDIFVMACNTASTLALEGVRARVNIPVVGTVPAIKPAAALTTSGVIGVLATPGTIRRSYLDKLEHEYAANITVLRHGTSGLVELAERYVRGEALSQAAFDTVIAPLFQMENGHRIDVLVLACTHFPLVRSQIEKACPEHVMHIIDTGEAIAKQVLRLSSGEKENKHSPDRRVLLTGGKANRKAYAPVLEKFGFTKVNTLDL</sequence>
<keyword evidence="9" id="KW-1185">Reference proteome</keyword>
<dbReference type="Gene3D" id="3.40.50.1860">
    <property type="match status" value="2"/>
</dbReference>
<comment type="pathway">
    <text evidence="7">Cell wall biogenesis; peptidoglycan biosynthesis.</text>
</comment>
<evidence type="ECO:0000256" key="6">
    <source>
        <dbReference type="ARBA" id="ARBA00023316"/>
    </source>
</evidence>
<evidence type="ECO:0000256" key="5">
    <source>
        <dbReference type="ARBA" id="ARBA00023235"/>
    </source>
</evidence>
<dbReference type="InterPro" id="IPR018187">
    <property type="entry name" value="Asp/Glu_racemase_AS_1"/>
</dbReference>
<name>A0ABW2IMK9_9PROT</name>
<comment type="function">
    <text evidence="7">Provides the (R)-glutamate required for cell wall biosynthesis.</text>
</comment>
<dbReference type="SUPFAM" id="SSF53681">
    <property type="entry name" value="Aspartate/glutamate racemase"/>
    <property type="match status" value="2"/>
</dbReference>
<feature type="binding site" evidence="7">
    <location>
        <begin position="8"/>
        <end position="9"/>
    </location>
    <ligand>
        <name>substrate</name>
    </ligand>
</feature>
<dbReference type="PROSITE" id="PS00923">
    <property type="entry name" value="ASP_GLU_RACEMASE_1"/>
    <property type="match status" value="1"/>
</dbReference>
<dbReference type="PANTHER" id="PTHR21198:SF2">
    <property type="entry name" value="GLUTAMATE RACEMASE"/>
    <property type="match status" value="1"/>
</dbReference>
<gene>
    <name evidence="7 8" type="primary">murI</name>
    <name evidence="8" type="ORF">ACFQS8_11110</name>
</gene>
<reference evidence="9" key="1">
    <citation type="journal article" date="2019" name="Int. J. Syst. Evol. Microbiol.">
        <title>The Global Catalogue of Microorganisms (GCM) 10K type strain sequencing project: providing services to taxonomists for standard genome sequencing and annotation.</title>
        <authorList>
            <consortium name="The Broad Institute Genomics Platform"/>
            <consortium name="The Broad Institute Genome Sequencing Center for Infectious Disease"/>
            <person name="Wu L."/>
            <person name="Ma J."/>
        </authorList>
    </citation>
    <scope>NUCLEOTIDE SEQUENCE [LARGE SCALE GENOMIC DNA]</scope>
    <source>
        <strain evidence="9">CCUG 51308</strain>
    </source>
</reference>
<feature type="binding site" evidence="7">
    <location>
        <begin position="40"/>
        <end position="41"/>
    </location>
    <ligand>
        <name>substrate</name>
    </ligand>
</feature>
<proteinExistence type="inferred from homology"/>
<evidence type="ECO:0000256" key="4">
    <source>
        <dbReference type="ARBA" id="ARBA00022984"/>
    </source>
</evidence>
<evidence type="ECO:0000256" key="1">
    <source>
        <dbReference type="ARBA" id="ARBA00001602"/>
    </source>
</evidence>
<dbReference type="InterPro" id="IPR001920">
    <property type="entry name" value="Asp/Glu_race"/>
</dbReference>
<keyword evidence="5 7" id="KW-0413">Isomerase</keyword>
<comment type="caution">
    <text evidence="8">The sequence shown here is derived from an EMBL/GenBank/DDBJ whole genome shotgun (WGS) entry which is preliminary data.</text>
</comment>
<dbReference type="EC" id="5.1.1.3" evidence="2 7"/>
<evidence type="ECO:0000256" key="2">
    <source>
        <dbReference type="ARBA" id="ARBA00013090"/>
    </source>
</evidence>